<dbReference type="AlphaFoldDB" id="A0A4Y2MV39"/>
<organism evidence="1 2">
    <name type="scientific">Araneus ventricosus</name>
    <name type="common">Orbweaver spider</name>
    <name type="synonym">Epeira ventricosa</name>
    <dbReference type="NCBI Taxonomy" id="182803"/>
    <lineage>
        <taxon>Eukaryota</taxon>
        <taxon>Metazoa</taxon>
        <taxon>Ecdysozoa</taxon>
        <taxon>Arthropoda</taxon>
        <taxon>Chelicerata</taxon>
        <taxon>Arachnida</taxon>
        <taxon>Araneae</taxon>
        <taxon>Araneomorphae</taxon>
        <taxon>Entelegynae</taxon>
        <taxon>Araneoidea</taxon>
        <taxon>Araneidae</taxon>
        <taxon>Araneus</taxon>
    </lineage>
</organism>
<dbReference type="Proteomes" id="UP000499080">
    <property type="component" value="Unassembled WGS sequence"/>
</dbReference>
<dbReference type="EMBL" id="BGPR01007786">
    <property type="protein sequence ID" value="GBN29516.1"/>
    <property type="molecule type" value="Genomic_DNA"/>
</dbReference>
<gene>
    <name evidence="1" type="ORF">AVEN_43609_1</name>
</gene>
<evidence type="ECO:0000313" key="1">
    <source>
        <dbReference type="EMBL" id="GBN29516.1"/>
    </source>
</evidence>
<evidence type="ECO:0000313" key="2">
    <source>
        <dbReference type="Proteomes" id="UP000499080"/>
    </source>
</evidence>
<comment type="caution">
    <text evidence="1">The sequence shown here is derived from an EMBL/GenBank/DDBJ whole genome shotgun (WGS) entry which is preliminary data.</text>
</comment>
<name>A0A4Y2MV39_ARAVE</name>
<protein>
    <submittedName>
        <fullName evidence="1">Uncharacterized protein</fullName>
    </submittedName>
</protein>
<accession>A0A4Y2MV39</accession>
<proteinExistence type="predicted"/>
<sequence>MNRVTRVLPKYPGTLNDSRCNSSSTEAEVLVAFTGHNQTPPESGISDYKLTVRKPTGSKVYSMQRNKESSLHYRKQQGVKFTVRKETRSQVYITESNKESSLQYGKQQVVKFIVRKTTRSQVYSTDRRWVT</sequence>
<reference evidence="1 2" key="1">
    <citation type="journal article" date="2019" name="Sci. Rep.">
        <title>Orb-weaving spider Araneus ventricosus genome elucidates the spidroin gene catalogue.</title>
        <authorList>
            <person name="Kono N."/>
            <person name="Nakamura H."/>
            <person name="Ohtoshi R."/>
            <person name="Moran D.A.P."/>
            <person name="Shinohara A."/>
            <person name="Yoshida Y."/>
            <person name="Fujiwara M."/>
            <person name="Mori M."/>
            <person name="Tomita M."/>
            <person name="Arakawa K."/>
        </authorList>
    </citation>
    <scope>NUCLEOTIDE SEQUENCE [LARGE SCALE GENOMIC DNA]</scope>
</reference>
<keyword evidence="2" id="KW-1185">Reference proteome</keyword>